<name>A0ABU5E7C2_9PROT</name>
<dbReference type="InterPro" id="IPR000792">
    <property type="entry name" value="Tscrpt_reg_LuxR_C"/>
</dbReference>
<feature type="region of interest" description="Disordered" evidence="4">
    <location>
        <begin position="184"/>
        <end position="205"/>
    </location>
</feature>
<dbReference type="EMBL" id="JAXCLW010000001">
    <property type="protein sequence ID" value="MDY0882222.1"/>
    <property type="molecule type" value="Genomic_DNA"/>
</dbReference>
<dbReference type="Gene3D" id="1.10.10.10">
    <property type="entry name" value="Winged helix-like DNA-binding domain superfamily/Winged helix DNA-binding domain"/>
    <property type="match status" value="1"/>
</dbReference>
<evidence type="ECO:0000259" key="5">
    <source>
        <dbReference type="PROSITE" id="PS50043"/>
    </source>
</evidence>
<dbReference type="Pfam" id="PF00196">
    <property type="entry name" value="GerE"/>
    <property type="match status" value="1"/>
</dbReference>
<dbReference type="PROSITE" id="PS50043">
    <property type="entry name" value="HTH_LUXR_2"/>
    <property type="match status" value="1"/>
</dbReference>
<keyword evidence="1" id="KW-0805">Transcription regulation</keyword>
<keyword evidence="2" id="KW-0238">DNA-binding</keyword>
<evidence type="ECO:0000256" key="2">
    <source>
        <dbReference type="ARBA" id="ARBA00023125"/>
    </source>
</evidence>
<keyword evidence="3" id="KW-0804">Transcription</keyword>
<dbReference type="PRINTS" id="PR00038">
    <property type="entry name" value="HTHLUXR"/>
</dbReference>
<dbReference type="SMART" id="SM00421">
    <property type="entry name" value="HTH_LUXR"/>
    <property type="match status" value="1"/>
</dbReference>
<protein>
    <submittedName>
        <fullName evidence="6">LuxR C-terminal-related transcriptional regulator</fullName>
    </submittedName>
</protein>
<dbReference type="PROSITE" id="PS00622">
    <property type="entry name" value="HTH_LUXR_1"/>
    <property type="match status" value="1"/>
</dbReference>
<dbReference type="RefSeq" id="WP_320507248.1">
    <property type="nucleotide sequence ID" value="NZ_JAXCLW010000001.1"/>
</dbReference>
<accession>A0ABU5E7C2</accession>
<dbReference type="SUPFAM" id="SSF46894">
    <property type="entry name" value="C-terminal effector domain of the bipartite response regulators"/>
    <property type="match status" value="1"/>
</dbReference>
<gene>
    <name evidence="6" type="ORF">SMD27_05165</name>
</gene>
<evidence type="ECO:0000256" key="1">
    <source>
        <dbReference type="ARBA" id="ARBA00023015"/>
    </source>
</evidence>
<organism evidence="6 7">
    <name type="scientific">Dongia soli</name>
    <dbReference type="NCBI Taxonomy" id="600628"/>
    <lineage>
        <taxon>Bacteria</taxon>
        <taxon>Pseudomonadati</taxon>
        <taxon>Pseudomonadota</taxon>
        <taxon>Alphaproteobacteria</taxon>
        <taxon>Rhodospirillales</taxon>
        <taxon>Dongiaceae</taxon>
        <taxon>Dongia</taxon>
    </lineage>
</organism>
<dbReference type="InterPro" id="IPR016032">
    <property type="entry name" value="Sig_transdc_resp-reg_C-effctor"/>
</dbReference>
<dbReference type="PANTHER" id="PTHR44688">
    <property type="entry name" value="DNA-BINDING TRANSCRIPTIONAL ACTIVATOR DEVR_DOSR"/>
    <property type="match status" value="1"/>
</dbReference>
<dbReference type="Proteomes" id="UP001279642">
    <property type="component" value="Unassembled WGS sequence"/>
</dbReference>
<dbReference type="CDD" id="cd06170">
    <property type="entry name" value="LuxR_C_like"/>
    <property type="match status" value="1"/>
</dbReference>
<proteinExistence type="predicted"/>
<sequence>MSIDLEMLFGAVTATIGRAEMTDREFGEILRRTVSSLVSPDHIVVFAYRGKERPIDLYNTFSPDEHVVFVTLYQAGPFLLDPFYHTARQRRLGVYRMRELAPDRFFSSEYHRTYYVQTGLAEEVGFFIALNDDIAVVISLMRRKKTGAFSSQDFNLLKKLEPLVASMVRHYWADLGQRFDKQMLSQGKRRKQRGQAEPHSTTADAPWRELKLTNREAEIVDLVLQGHSSESIGLKLDISTGTVKVHRRNVYRKLGISSQTQLLSTYLKNFGATPAQ</sequence>
<dbReference type="InterPro" id="IPR036388">
    <property type="entry name" value="WH-like_DNA-bd_sf"/>
</dbReference>
<dbReference type="PANTHER" id="PTHR44688:SF16">
    <property type="entry name" value="DNA-BINDING TRANSCRIPTIONAL ACTIVATOR DEVR_DOSR"/>
    <property type="match status" value="1"/>
</dbReference>
<feature type="domain" description="HTH luxR-type" evidence="5">
    <location>
        <begin position="206"/>
        <end position="270"/>
    </location>
</feature>
<evidence type="ECO:0000313" key="7">
    <source>
        <dbReference type="Proteomes" id="UP001279642"/>
    </source>
</evidence>
<reference evidence="6 7" key="1">
    <citation type="journal article" date="2016" name="Antonie Van Leeuwenhoek">
        <title>Dongia soli sp. nov., isolated from soil from Dokdo, Korea.</title>
        <authorList>
            <person name="Kim D.U."/>
            <person name="Lee H."/>
            <person name="Kim H."/>
            <person name="Kim S.G."/>
            <person name="Ka J.O."/>
        </authorList>
    </citation>
    <scope>NUCLEOTIDE SEQUENCE [LARGE SCALE GENOMIC DNA]</scope>
    <source>
        <strain evidence="6 7">D78</strain>
    </source>
</reference>
<evidence type="ECO:0000313" key="6">
    <source>
        <dbReference type="EMBL" id="MDY0882222.1"/>
    </source>
</evidence>
<comment type="caution">
    <text evidence="6">The sequence shown here is derived from an EMBL/GenBank/DDBJ whole genome shotgun (WGS) entry which is preliminary data.</text>
</comment>
<keyword evidence="7" id="KW-1185">Reference proteome</keyword>
<evidence type="ECO:0000256" key="3">
    <source>
        <dbReference type="ARBA" id="ARBA00023163"/>
    </source>
</evidence>
<evidence type="ECO:0000256" key="4">
    <source>
        <dbReference type="SAM" id="MobiDB-lite"/>
    </source>
</evidence>